<dbReference type="Proteomes" id="UP000318571">
    <property type="component" value="Chromosome 6"/>
</dbReference>
<protein>
    <submittedName>
        <fullName evidence="2">Uncharacterized protein</fullName>
    </submittedName>
</protein>
<evidence type="ECO:0000313" key="3">
    <source>
        <dbReference type="Proteomes" id="UP000318571"/>
    </source>
</evidence>
<evidence type="ECO:0000256" key="1">
    <source>
        <dbReference type="SAM" id="SignalP"/>
    </source>
</evidence>
<keyword evidence="1" id="KW-0732">Signal</keyword>
<name>A0A553PPQ6_TIGCA</name>
<sequence length="289" mass="33973">MWKQLLVLSWVFIEFSWSEEYVDEDPDHECPDSEHYWEDSDYKMCREHAENDFLLNAKQQGMCGLLNKVSDDCLREFENCFAPNVFQDVKDLSLIWEVEKLAKLFGIGDSVKDCPISKEYASRTGKNLDDHSQTDECNEYEVKKVLSEYRVCGNRLRDKFALQIRDPSERRGEVRQVICDHLDELITQCFDHLEPCFASKYVWSLKRYQKELMGAFFYQMASDYGFHIRDCPIFQRKETFNEVDAELERLRKKDQDLFWSKKYNIGASTNLKGALSWILVILGVALVGV</sequence>
<organism evidence="2 3">
    <name type="scientific">Tigriopus californicus</name>
    <name type="common">Marine copepod</name>
    <dbReference type="NCBI Taxonomy" id="6832"/>
    <lineage>
        <taxon>Eukaryota</taxon>
        <taxon>Metazoa</taxon>
        <taxon>Ecdysozoa</taxon>
        <taxon>Arthropoda</taxon>
        <taxon>Crustacea</taxon>
        <taxon>Multicrustacea</taxon>
        <taxon>Hexanauplia</taxon>
        <taxon>Copepoda</taxon>
        <taxon>Harpacticoida</taxon>
        <taxon>Harpacticidae</taxon>
        <taxon>Tigriopus</taxon>
    </lineage>
</organism>
<gene>
    <name evidence="2" type="ORF">TCAL_06584</name>
</gene>
<comment type="caution">
    <text evidence="2">The sequence shown here is derived from an EMBL/GenBank/DDBJ whole genome shotgun (WGS) entry which is preliminary data.</text>
</comment>
<keyword evidence="3" id="KW-1185">Reference proteome</keyword>
<dbReference type="EMBL" id="VCGU01000002">
    <property type="protein sequence ID" value="TRY79656.1"/>
    <property type="molecule type" value="Genomic_DNA"/>
</dbReference>
<dbReference type="AlphaFoldDB" id="A0A553PPQ6"/>
<feature type="signal peptide" evidence="1">
    <location>
        <begin position="1"/>
        <end position="18"/>
    </location>
</feature>
<reference evidence="2 3" key="1">
    <citation type="journal article" date="2018" name="Nat. Ecol. Evol.">
        <title>Genomic signatures of mitonuclear coevolution across populations of Tigriopus californicus.</title>
        <authorList>
            <person name="Barreto F.S."/>
            <person name="Watson E.T."/>
            <person name="Lima T.G."/>
            <person name="Willett C.S."/>
            <person name="Edmands S."/>
            <person name="Li W."/>
            <person name="Burton R.S."/>
        </authorList>
    </citation>
    <scope>NUCLEOTIDE SEQUENCE [LARGE SCALE GENOMIC DNA]</scope>
    <source>
        <strain evidence="2 3">San Diego</strain>
    </source>
</reference>
<proteinExistence type="predicted"/>
<evidence type="ECO:0000313" key="2">
    <source>
        <dbReference type="EMBL" id="TRY79656.1"/>
    </source>
</evidence>
<feature type="chain" id="PRO_5022212112" evidence="1">
    <location>
        <begin position="19"/>
        <end position="289"/>
    </location>
</feature>
<accession>A0A553PPQ6</accession>